<gene>
    <name evidence="3" type="ORF">M6D93_16465</name>
</gene>
<dbReference type="PANTHER" id="PTHR46401">
    <property type="entry name" value="GLYCOSYLTRANSFERASE WBBK-RELATED"/>
    <property type="match status" value="1"/>
</dbReference>
<keyword evidence="1" id="KW-0808">Transferase</keyword>
<protein>
    <recommendedName>
        <fullName evidence="2">Glycosyl transferase family 1 domain-containing protein</fullName>
    </recommendedName>
</protein>
<proteinExistence type="predicted"/>
<dbReference type="InterPro" id="IPR001296">
    <property type="entry name" value="Glyco_trans_1"/>
</dbReference>
<dbReference type="Pfam" id="PF00534">
    <property type="entry name" value="Glycos_transf_1"/>
    <property type="match status" value="1"/>
</dbReference>
<dbReference type="Gene3D" id="3.40.50.2000">
    <property type="entry name" value="Glycogen Phosphorylase B"/>
    <property type="match status" value="2"/>
</dbReference>
<reference evidence="3" key="1">
    <citation type="journal article" date="2018" name="Int. J. Syst. Evol. Microbiol.">
        <title>Jatrophihabitans telluris sp. nov., isolated from sediment soil of lava forest wetlands and the emended description of the genus Jatrophihabitans.</title>
        <authorList>
            <person name="Lee K.C."/>
            <person name="Suh M.K."/>
            <person name="Eom M.K."/>
            <person name="Kim K.K."/>
            <person name="Kim J.S."/>
            <person name="Kim D.S."/>
            <person name="Ko S.H."/>
            <person name="Shin Y.K."/>
            <person name="Lee J.S."/>
        </authorList>
    </citation>
    <scope>NUCLEOTIDE SEQUENCE</scope>
    <source>
        <strain evidence="3">N237</strain>
    </source>
</reference>
<dbReference type="RefSeq" id="WP_249770843.1">
    <property type="nucleotide sequence ID" value="NZ_CP097332.1"/>
</dbReference>
<evidence type="ECO:0000256" key="1">
    <source>
        <dbReference type="ARBA" id="ARBA00022679"/>
    </source>
</evidence>
<evidence type="ECO:0000259" key="2">
    <source>
        <dbReference type="Pfam" id="PF00534"/>
    </source>
</evidence>
<dbReference type="SUPFAM" id="SSF53756">
    <property type="entry name" value="UDP-Glycosyltransferase/glycogen phosphorylase"/>
    <property type="match status" value="1"/>
</dbReference>
<organism evidence="3 4">
    <name type="scientific">Jatrophihabitans telluris</name>
    <dbReference type="NCBI Taxonomy" id="2038343"/>
    <lineage>
        <taxon>Bacteria</taxon>
        <taxon>Bacillati</taxon>
        <taxon>Actinomycetota</taxon>
        <taxon>Actinomycetes</taxon>
        <taxon>Jatrophihabitantales</taxon>
        <taxon>Jatrophihabitantaceae</taxon>
        <taxon>Jatrophihabitans</taxon>
    </lineage>
</organism>
<feature type="domain" description="Glycosyl transferase family 1" evidence="2">
    <location>
        <begin position="150"/>
        <end position="223"/>
    </location>
</feature>
<dbReference type="PANTHER" id="PTHR46401:SF2">
    <property type="entry name" value="GLYCOSYLTRANSFERASE WBBK-RELATED"/>
    <property type="match status" value="1"/>
</dbReference>
<evidence type="ECO:0000313" key="3">
    <source>
        <dbReference type="EMBL" id="UQX87881.1"/>
    </source>
</evidence>
<reference evidence="3" key="2">
    <citation type="submission" date="2022-05" db="EMBL/GenBank/DDBJ databases">
        <authorList>
            <person name="Kim J.-S."/>
            <person name="Lee K."/>
            <person name="Suh M."/>
            <person name="Eom M."/>
            <person name="Kim J.-S."/>
            <person name="Kim D.-S."/>
            <person name="Ko S.-H."/>
            <person name="Shin Y."/>
            <person name="Lee J.-S."/>
        </authorList>
    </citation>
    <scope>NUCLEOTIDE SEQUENCE</scope>
    <source>
        <strain evidence="3">N237</strain>
    </source>
</reference>
<keyword evidence="4" id="KW-1185">Reference proteome</keyword>
<dbReference type="EMBL" id="CP097332">
    <property type="protein sequence ID" value="UQX87881.1"/>
    <property type="molecule type" value="Genomic_DNA"/>
</dbReference>
<accession>A0ABY4QW38</accession>
<name>A0ABY4QW38_9ACTN</name>
<sequence>MDSTNNPYLKQLVDGLEVRGFDVIKVRRHSLLHADLLHFQWPDLLISDEGLGHALRGMAKCLGASVICRLRHRPVVWTVHNLRPHSSRRPRLEALFWACFTRLVTAHISLSRAGAAAIGNAFPALRRKPHAVIAHGAYAADYPPWLGTVEAARAERGLDPGVPYLLFFGQIRRYKGVARLLRVFAEIPTAAVRLCVVGEAVENDLVEQLSELASHDARVTLSLSRVGDDDVSAWFFGALGTVLPFAAGLNSGSVFLSLAMNRPVLVPRTPTFDEIAESVGSRWVVRYDGELDTGALTRFVEHSTELAADPEARPDLSSYDWTTMAAETAAFYERLLQGHS</sequence>
<evidence type="ECO:0000313" key="4">
    <source>
        <dbReference type="Proteomes" id="UP001056336"/>
    </source>
</evidence>
<dbReference type="Proteomes" id="UP001056336">
    <property type="component" value="Chromosome"/>
</dbReference>